<sequence>MHNFYDFYLYIDFIDSNRYDPNTSEFIKKLIYNVDIYKLVSITRSSDMQYFDVEEWINQINLKVRIGYNQIKKNSNSEILKKNCCIAINFYMDLIKSAINSSNLINDHKTYSINGLQEYWNEHMNIDVYECKRLNNMFPDLAKCILQKLRDDKYKTENENKTEDYIKTEWEVIFNNAVLCVKSKNMKIINYL</sequence>
<organism evidence="1 2">
    <name type="scientific">Plasmodium gonderi</name>
    <dbReference type="NCBI Taxonomy" id="77519"/>
    <lineage>
        <taxon>Eukaryota</taxon>
        <taxon>Sar</taxon>
        <taxon>Alveolata</taxon>
        <taxon>Apicomplexa</taxon>
        <taxon>Aconoidasida</taxon>
        <taxon>Haemosporida</taxon>
        <taxon>Plasmodiidae</taxon>
        <taxon>Plasmodium</taxon>
        <taxon>Plasmodium (Plasmodium)</taxon>
    </lineage>
</organism>
<dbReference type="EMBL" id="BDQF01000675">
    <property type="protein sequence ID" value="GAW84715.1"/>
    <property type="molecule type" value="Genomic_DNA"/>
</dbReference>
<dbReference type="AlphaFoldDB" id="A0A1Y1JTE5"/>
<protein>
    <recommendedName>
        <fullName evidence="3">Variable surface protein</fullName>
    </recommendedName>
</protein>
<gene>
    <name evidence="1" type="ORF">PGO_004560</name>
</gene>
<name>A0A1Y1JTE5_PLAGO</name>
<comment type="caution">
    <text evidence="1">The sequence shown here is derived from an EMBL/GenBank/DDBJ whole genome shotgun (WGS) entry which is preliminary data.</text>
</comment>
<dbReference type="GeneID" id="39745523"/>
<dbReference type="RefSeq" id="XP_028547304.1">
    <property type="nucleotide sequence ID" value="XM_028691503.1"/>
</dbReference>
<keyword evidence="2" id="KW-1185">Reference proteome</keyword>
<accession>A0A1Y1JTE5</accession>
<evidence type="ECO:0000313" key="1">
    <source>
        <dbReference type="EMBL" id="GAW84715.1"/>
    </source>
</evidence>
<reference evidence="2" key="1">
    <citation type="submission" date="2017-04" db="EMBL/GenBank/DDBJ databases">
        <title>Plasmodium gonderi genome.</title>
        <authorList>
            <person name="Arisue N."/>
            <person name="Honma H."/>
            <person name="Kawai S."/>
            <person name="Tougan T."/>
            <person name="Tanabe K."/>
            <person name="Horii T."/>
        </authorList>
    </citation>
    <scope>NUCLEOTIDE SEQUENCE [LARGE SCALE GENOMIC DNA]</scope>
    <source>
        <strain evidence="2">ATCC 30045</strain>
    </source>
</reference>
<proteinExistence type="predicted"/>
<dbReference type="Proteomes" id="UP000195521">
    <property type="component" value="Unassembled WGS sequence"/>
</dbReference>
<evidence type="ECO:0008006" key="3">
    <source>
        <dbReference type="Google" id="ProtNLM"/>
    </source>
</evidence>
<evidence type="ECO:0000313" key="2">
    <source>
        <dbReference type="Proteomes" id="UP000195521"/>
    </source>
</evidence>